<reference evidence="2 5" key="2">
    <citation type="submission" date="2019-07" db="EMBL/GenBank/DDBJ databases">
        <title>Whole genome shotgun sequence of Myxococcus fulvus NBRC 100333.</title>
        <authorList>
            <person name="Hosoyama A."/>
            <person name="Uohara A."/>
            <person name="Ohji S."/>
            <person name="Ichikawa N."/>
        </authorList>
    </citation>
    <scope>NUCLEOTIDE SEQUENCE [LARGE SCALE GENOMIC DNA]</scope>
    <source>
        <strain evidence="2 5">NBRC 100333</strain>
    </source>
</reference>
<comment type="caution">
    <text evidence="2">The sequence shown here is derived from an EMBL/GenBank/DDBJ whole genome shotgun (WGS) entry which is preliminary data.</text>
</comment>
<sequence length="89" mass="9295">MTDIIQLTDTSGGRVHNSVAKLDHSGNLPWGVQQETATRDNPPQDVRGMGVVVDATGNLYLGGYVDGNDPGNTLPGAPDTFLSKSVSSL</sequence>
<dbReference type="Proteomes" id="UP000321514">
    <property type="component" value="Unassembled WGS sequence"/>
</dbReference>
<protein>
    <submittedName>
        <fullName evidence="2">Uncharacterized protein</fullName>
    </submittedName>
</protein>
<proteinExistence type="predicted"/>
<evidence type="ECO:0000313" key="5">
    <source>
        <dbReference type="Proteomes" id="UP000321514"/>
    </source>
</evidence>
<evidence type="ECO:0000313" key="3">
    <source>
        <dbReference type="EMBL" id="SEU12509.1"/>
    </source>
</evidence>
<reference evidence="3 4" key="1">
    <citation type="submission" date="2016-10" db="EMBL/GenBank/DDBJ databases">
        <authorList>
            <person name="Varghese N."/>
            <person name="Submissions S."/>
        </authorList>
    </citation>
    <scope>NUCLEOTIDE SEQUENCE [LARGE SCALE GENOMIC DNA]</scope>
    <source>
        <strain evidence="3 4">DSM 16525</strain>
    </source>
</reference>
<accession>A0A511TD22</accession>
<dbReference type="RefSeq" id="WP_074954731.1">
    <property type="nucleotide sequence ID" value="NZ_BJXR01000048.1"/>
</dbReference>
<organism evidence="2 5">
    <name type="scientific">Myxococcus fulvus</name>
    <dbReference type="NCBI Taxonomy" id="33"/>
    <lineage>
        <taxon>Bacteria</taxon>
        <taxon>Pseudomonadati</taxon>
        <taxon>Myxococcota</taxon>
        <taxon>Myxococcia</taxon>
        <taxon>Myxococcales</taxon>
        <taxon>Cystobacterineae</taxon>
        <taxon>Myxococcaceae</taxon>
        <taxon>Myxococcus</taxon>
    </lineage>
</organism>
<evidence type="ECO:0000313" key="2">
    <source>
        <dbReference type="EMBL" id="GEN11513.1"/>
    </source>
</evidence>
<dbReference type="Proteomes" id="UP000183760">
    <property type="component" value="Unassembled WGS sequence"/>
</dbReference>
<keyword evidence="4" id="KW-1185">Reference proteome</keyword>
<name>A0A511TD22_MYXFU</name>
<dbReference type="EMBL" id="FOIB01000005">
    <property type="protein sequence ID" value="SEU12509.1"/>
    <property type="molecule type" value="Genomic_DNA"/>
</dbReference>
<evidence type="ECO:0000313" key="4">
    <source>
        <dbReference type="Proteomes" id="UP000183760"/>
    </source>
</evidence>
<evidence type="ECO:0000256" key="1">
    <source>
        <dbReference type="SAM" id="MobiDB-lite"/>
    </source>
</evidence>
<dbReference type="AlphaFoldDB" id="A0A511TD22"/>
<dbReference type="EMBL" id="BJXR01000048">
    <property type="protein sequence ID" value="GEN11513.1"/>
    <property type="molecule type" value="Genomic_DNA"/>
</dbReference>
<feature type="region of interest" description="Disordered" evidence="1">
    <location>
        <begin position="69"/>
        <end position="89"/>
    </location>
</feature>
<gene>
    <name evidence="2" type="ORF">MFU01_65500</name>
    <name evidence="3" type="ORF">SAMN05443572_105124</name>
</gene>